<evidence type="ECO:0000313" key="1">
    <source>
        <dbReference type="EMBL" id="CAB4126407.1"/>
    </source>
</evidence>
<reference evidence="1" key="1">
    <citation type="submission" date="2020-04" db="EMBL/GenBank/DDBJ databases">
        <authorList>
            <person name="Chiriac C."/>
            <person name="Salcher M."/>
            <person name="Ghai R."/>
            <person name="Kavagutti S V."/>
        </authorList>
    </citation>
    <scope>NUCLEOTIDE SEQUENCE</scope>
</reference>
<evidence type="ECO:0008006" key="2">
    <source>
        <dbReference type="Google" id="ProtNLM"/>
    </source>
</evidence>
<sequence>MAKNKISEYDSTAGNNTDINSINIDEGCSPSGINNAIRALMAHLKNFQTGTEIDGAIDKLPIAAGGTGVGTAAEAKTALGAASTGTNSDITALTALTTPLTLMQGGTGGAKSSITYVARASNVATITTSSAHGYVANNKVTLSGITTSGFNASNVTVVSAPTSTTFTYANTGSDVSSTADSTGVVISLTSMRSNLGMVFGTDVAGLGNTQSFTKAQIVTPVALTSSSASIAVDASLSNNFTHTFTENTTLANPSNLVAGQGGIIVFTQHASSPKTLAFGSYWKFPSGTAPSVTATNSAVDILVYYVESTSRITAKLIADVK</sequence>
<name>A0A6J5KZD9_9CAUD</name>
<dbReference type="EMBL" id="LR796197">
    <property type="protein sequence ID" value="CAB4126407.1"/>
    <property type="molecule type" value="Genomic_DNA"/>
</dbReference>
<gene>
    <name evidence="1" type="ORF">UFOVP89_44</name>
</gene>
<protein>
    <recommendedName>
        <fullName evidence="2">Tail fiber protein</fullName>
    </recommendedName>
</protein>
<dbReference type="Gene3D" id="2.40.30.20">
    <property type="match status" value="1"/>
</dbReference>
<proteinExistence type="predicted"/>
<dbReference type="InterPro" id="IPR023366">
    <property type="entry name" value="ATP_synth_asu-like_sf"/>
</dbReference>
<organism evidence="1">
    <name type="scientific">uncultured Caudovirales phage</name>
    <dbReference type="NCBI Taxonomy" id="2100421"/>
    <lineage>
        <taxon>Viruses</taxon>
        <taxon>Duplodnaviria</taxon>
        <taxon>Heunggongvirae</taxon>
        <taxon>Uroviricota</taxon>
        <taxon>Caudoviricetes</taxon>
        <taxon>Peduoviridae</taxon>
        <taxon>Maltschvirus</taxon>
        <taxon>Maltschvirus maltsch</taxon>
    </lineage>
</organism>
<accession>A0A6J5KZD9</accession>